<evidence type="ECO:0000313" key="2">
    <source>
        <dbReference type="EMBL" id="CAK7340749.1"/>
    </source>
</evidence>
<feature type="region of interest" description="Disordered" evidence="1">
    <location>
        <begin position="52"/>
        <end position="79"/>
    </location>
</feature>
<dbReference type="Proteomes" id="UP001314170">
    <property type="component" value="Unassembled WGS sequence"/>
</dbReference>
<protein>
    <submittedName>
        <fullName evidence="2">Uncharacterized protein</fullName>
    </submittedName>
</protein>
<gene>
    <name evidence="2" type="ORF">DCAF_LOCUS15835</name>
</gene>
<sequence>MEKVQVAAAPINLTSSTNARGCMLPSLKKPTYIIPRLLVVIVMENHKVLSSGKKSVGDKLDQVPGRRWRSDPEDIGSES</sequence>
<evidence type="ECO:0000313" key="3">
    <source>
        <dbReference type="Proteomes" id="UP001314170"/>
    </source>
</evidence>
<evidence type="ECO:0000256" key="1">
    <source>
        <dbReference type="SAM" id="MobiDB-lite"/>
    </source>
</evidence>
<comment type="caution">
    <text evidence="2">The sequence shown here is derived from an EMBL/GenBank/DDBJ whole genome shotgun (WGS) entry which is preliminary data.</text>
</comment>
<reference evidence="2 3" key="1">
    <citation type="submission" date="2024-01" db="EMBL/GenBank/DDBJ databases">
        <authorList>
            <person name="Waweru B."/>
        </authorList>
    </citation>
    <scope>NUCLEOTIDE SEQUENCE [LARGE SCALE GENOMIC DNA]</scope>
</reference>
<keyword evidence="3" id="KW-1185">Reference proteome</keyword>
<accession>A0AAV1RZI7</accession>
<dbReference type="AlphaFoldDB" id="A0AAV1RZI7"/>
<dbReference type="EMBL" id="CAWUPB010001160">
    <property type="protein sequence ID" value="CAK7340749.1"/>
    <property type="molecule type" value="Genomic_DNA"/>
</dbReference>
<name>A0AAV1RZI7_9ROSI</name>
<organism evidence="2 3">
    <name type="scientific">Dovyalis caffra</name>
    <dbReference type="NCBI Taxonomy" id="77055"/>
    <lineage>
        <taxon>Eukaryota</taxon>
        <taxon>Viridiplantae</taxon>
        <taxon>Streptophyta</taxon>
        <taxon>Embryophyta</taxon>
        <taxon>Tracheophyta</taxon>
        <taxon>Spermatophyta</taxon>
        <taxon>Magnoliopsida</taxon>
        <taxon>eudicotyledons</taxon>
        <taxon>Gunneridae</taxon>
        <taxon>Pentapetalae</taxon>
        <taxon>rosids</taxon>
        <taxon>fabids</taxon>
        <taxon>Malpighiales</taxon>
        <taxon>Salicaceae</taxon>
        <taxon>Flacourtieae</taxon>
        <taxon>Dovyalis</taxon>
    </lineage>
</organism>
<proteinExistence type="predicted"/>